<comment type="caution">
    <text evidence="4">The sequence shown here is derived from an EMBL/GenBank/DDBJ whole genome shotgun (WGS) entry which is preliminary data.</text>
</comment>
<gene>
    <name evidence="4" type="ORF">BJ875DRAFT_489167</name>
</gene>
<evidence type="ECO:0000256" key="1">
    <source>
        <dbReference type="SAM" id="Coils"/>
    </source>
</evidence>
<dbReference type="InterPro" id="IPR036770">
    <property type="entry name" value="Ankyrin_rpt-contain_sf"/>
</dbReference>
<protein>
    <recommendedName>
        <fullName evidence="3">Peptidase S8/S53 domain-containing protein</fullName>
    </recommendedName>
</protein>
<dbReference type="GO" id="GO:0006508">
    <property type="term" value="P:proteolysis"/>
    <property type="evidence" value="ECO:0007669"/>
    <property type="project" value="InterPro"/>
</dbReference>
<reference evidence="4" key="1">
    <citation type="journal article" date="2021" name="IMA Fungus">
        <title>Genomic characterization of three marine fungi, including Emericellopsis atlantica sp. nov. with signatures of a generalist lifestyle and marine biomass degradation.</title>
        <authorList>
            <person name="Hagestad O.C."/>
            <person name="Hou L."/>
            <person name="Andersen J.H."/>
            <person name="Hansen E.H."/>
            <person name="Altermark B."/>
            <person name="Li C."/>
            <person name="Kuhnert E."/>
            <person name="Cox R.J."/>
            <person name="Crous P.W."/>
            <person name="Spatafora J.W."/>
            <person name="Lail K."/>
            <person name="Amirebrahimi M."/>
            <person name="Lipzen A."/>
            <person name="Pangilinan J."/>
            <person name="Andreopoulos W."/>
            <person name="Hayes R.D."/>
            <person name="Ng V."/>
            <person name="Grigoriev I.V."/>
            <person name="Jackson S.A."/>
            <person name="Sutton T.D.S."/>
            <person name="Dobson A.D.W."/>
            <person name="Rama T."/>
        </authorList>
    </citation>
    <scope>NUCLEOTIDE SEQUENCE</scope>
    <source>
        <strain evidence="4">TRa018bII</strain>
    </source>
</reference>
<dbReference type="EMBL" id="MU251805">
    <property type="protein sequence ID" value="KAG9229172.1"/>
    <property type="molecule type" value="Genomic_DNA"/>
</dbReference>
<evidence type="ECO:0000259" key="3">
    <source>
        <dbReference type="Pfam" id="PF00082"/>
    </source>
</evidence>
<evidence type="ECO:0000313" key="5">
    <source>
        <dbReference type="Proteomes" id="UP000824998"/>
    </source>
</evidence>
<feature type="compositionally biased region" description="Basic and acidic residues" evidence="2">
    <location>
        <begin position="429"/>
        <end position="450"/>
    </location>
</feature>
<dbReference type="AlphaFoldDB" id="A0A9P7Y9L6"/>
<feature type="region of interest" description="Disordered" evidence="2">
    <location>
        <begin position="429"/>
        <end position="462"/>
    </location>
</feature>
<dbReference type="OrthoDB" id="5093543at2759"/>
<keyword evidence="1" id="KW-0175">Coiled coil</keyword>
<organism evidence="4 5">
    <name type="scientific">Amylocarpus encephaloides</name>
    <dbReference type="NCBI Taxonomy" id="45428"/>
    <lineage>
        <taxon>Eukaryota</taxon>
        <taxon>Fungi</taxon>
        <taxon>Dikarya</taxon>
        <taxon>Ascomycota</taxon>
        <taxon>Pezizomycotina</taxon>
        <taxon>Leotiomycetes</taxon>
        <taxon>Helotiales</taxon>
        <taxon>Helotiales incertae sedis</taxon>
        <taxon>Amylocarpus</taxon>
    </lineage>
</organism>
<dbReference type="Gene3D" id="3.40.50.200">
    <property type="entry name" value="Peptidase S8/S53 domain"/>
    <property type="match status" value="1"/>
</dbReference>
<feature type="coiled-coil region" evidence="1">
    <location>
        <begin position="46"/>
        <end position="73"/>
    </location>
</feature>
<feature type="region of interest" description="Disordered" evidence="2">
    <location>
        <begin position="209"/>
        <end position="235"/>
    </location>
</feature>
<dbReference type="Gene3D" id="1.25.40.20">
    <property type="entry name" value="Ankyrin repeat-containing domain"/>
    <property type="match status" value="1"/>
</dbReference>
<dbReference type="InterPro" id="IPR036852">
    <property type="entry name" value="Peptidase_S8/S53_dom_sf"/>
</dbReference>
<dbReference type="InterPro" id="IPR000209">
    <property type="entry name" value="Peptidase_S8/S53_dom"/>
</dbReference>
<keyword evidence="5" id="KW-1185">Reference proteome</keyword>
<evidence type="ECO:0000256" key="2">
    <source>
        <dbReference type="SAM" id="MobiDB-lite"/>
    </source>
</evidence>
<name>A0A9P7Y9L6_9HELO</name>
<dbReference type="GO" id="GO:0004252">
    <property type="term" value="F:serine-type endopeptidase activity"/>
    <property type="evidence" value="ECO:0007669"/>
    <property type="project" value="InterPro"/>
</dbReference>
<sequence length="1065" mass="120118">MDSEDFAYFAEFPDEIWVPEEDPAPENAQPSMPPGPQSPGDIENDIRKARTNLIETIENYKDYQAKVANLLNQEKDYMHLFSIETPSRKPLSNLLQHVLEKASTFYPAQERLQKAKFLLWLIKDVDPTQLSPKRGPKPLHAAATFDKNVRDDDKTSDPDLTIYTCNLMDGKAGAEICELNQDKENILHLAIRHDLKGIENIITKANKAAFREQRSSRRPGQGAQPDDGNTPLHDALDFKHFMMPGPSCAVPLATPRTGVITEQETRRSSIASKPEAIAVASLMAQQQANQAKPRANLAGASQVGQGQEQLPKAGLGRCSSCYNAHRKNIVAINRRINIVKLLLEREPDAQTIHNSAGLSPYLYLLAANQKYAEGEPLKDNAPSVDAPEQPLALGLGRQMTKDGAEMSGAVAASKSNGEKFALEERIRKEKEHAKKKSEKVESQSGHKEGMDQAPSHGGDARNADGVREAVKSRLVLHQDQDLKPKDIFSDLVLKGLKEHAFHLGSYKKACDCLFRNQSPQNPSPLDGKVNRRRRFFLEGRQRVQFETTKDFNFLFFEPMMASVVLSLEYTQEELQDMPSGDKERLAIWREDETNLKEVFRWLKEDKKVRTILSLTVKDNANHYCSDDTVEECLKGLEVRYLDWNRPNLCANNFTLPNTLIEISLYWTGLNAVLWSWSDTEGLRTLNKLQKVNLFVQRGADVEVEQDKKVKAFNKRVEKWPKQLKPKIEVRIDEWQLRGSGKGGGLSVNLRFLKHSWVEAAGKFGDELFNQYNRKVSQDKSRYHVKVALLDDGVDPTYKRIGSNLHHAGWPSVDSGGPEERARSFYVSTNQHGSKMAWLIHKVCPFVTIYVAKLDVRGRDDLRRRSFSLQQATEAIKWATNEGVDIISMSWNVREVNDPTGNTEDIRKLEAAITTAADDAKILMFGAACDVKESSSDDKWVPCDSTKVWSIGATDMDYDAKKYVHMSKKVDYLFPGEHVLDSDRIEDAEVGNSGATALAAGLAAMVIFCMRIEDKPLPDNKHQWMANVMAKVFNSDRNDSSVRVIDMLKMDKNRRLFPLLQKFESQ</sequence>
<proteinExistence type="predicted"/>
<feature type="domain" description="Peptidase S8/S53" evidence="3">
    <location>
        <begin position="784"/>
        <end position="1005"/>
    </location>
</feature>
<feature type="region of interest" description="Disordered" evidence="2">
    <location>
        <begin position="18"/>
        <end position="41"/>
    </location>
</feature>
<accession>A0A9P7Y9L6</accession>
<dbReference type="Proteomes" id="UP000824998">
    <property type="component" value="Unassembled WGS sequence"/>
</dbReference>
<evidence type="ECO:0000313" key="4">
    <source>
        <dbReference type="EMBL" id="KAG9229172.1"/>
    </source>
</evidence>
<dbReference type="SUPFAM" id="SSF52743">
    <property type="entry name" value="Subtilisin-like"/>
    <property type="match status" value="1"/>
</dbReference>
<dbReference type="Pfam" id="PF00082">
    <property type="entry name" value="Peptidase_S8"/>
    <property type="match status" value="1"/>
</dbReference>